<dbReference type="AlphaFoldDB" id="A0AA38W6C3"/>
<dbReference type="Pfam" id="PF14291">
    <property type="entry name" value="DUF4371"/>
    <property type="match status" value="1"/>
</dbReference>
<evidence type="ECO:0000259" key="2">
    <source>
        <dbReference type="SMART" id="SM00597"/>
    </source>
</evidence>
<dbReference type="InterPro" id="IPR006580">
    <property type="entry name" value="Znf_TTF"/>
</dbReference>
<dbReference type="InterPro" id="IPR055298">
    <property type="entry name" value="AtLOH3-like"/>
</dbReference>
<proteinExistence type="predicted"/>
<feature type="domain" description="TTF-type" evidence="2">
    <location>
        <begin position="68"/>
        <end position="160"/>
    </location>
</feature>
<evidence type="ECO:0000256" key="1">
    <source>
        <dbReference type="SAM" id="MobiDB-lite"/>
    </source>
</evidence>
<sequence length="766" mass="88221">MEKYLKRKAPSTSNNTVDINDLPWDPSERPKMITYHPNQRDEIRRKYLVRGPCQPRSHEFPTKMIGTKPRRFVVSWFDEYQWLEYSVKVDKAYCLPCYLFREQKEKRGTDAFVTDGFNSWSKKDRLKLHEGEVNSIHHMSLKKCEDLLNQNQSIGAALHKQTELMKTEYRMRLNASVEVCRYLLENALPFRGNDESESSLYKGLFLGTLKLIGRTNGDIEKVILQNAPKNNQLTSPKIQKDLVTCFAEEVLKFIMGELGNDVFALLVDESSDVSRKEQMAVVLRFVDKYGIVQERFIGVVHVMDTSALSLKVALEDLFAKHGLSFTKRQGYDGASNMSGKFNGLKALILSENKSAFYVHCFAHQLQLVVVAVAKKHDGVRDFFDLLALVVTVVNSSCKRKDMLRESHKDRIQEQIGNDEIETGKGLNQEISLVRAGDTRWNSHIRTIMSLIALFQDVINVLEYVEDDGDNGATRLQASGLLSYFKTFEFVFYMHLILTILGLTNSLSQAIQRKDQDILEAVDLIRTTKAQLQILRDNGFDGVLEKCYSFCDKHNVVKLDMAEGYVNTRNPRKRMNISNKHYYNYDIFNTVLDMQIREFGDRFCEISTDLLQNMAALNPRNSFSHFNKSSLLKLSRMYPCDFDDKERMVLEHQLDIYHHSVCNDVRFANVNGITELARLMVETGKHISHPLVYRLLKLTLVLPVATATVERCFSTMKLVKTDLRNRIADDFLNSALICAIEKEAHQNVKNEDVIDRFQKMKTRRGQI</sequence>
<evidence type="ECO:0000313" key="3">
    <source>
        <dbReference type="EMBL" id="KAJ9539044.1"/>
    </source>
</evidence>
<dbReference type="PANTHER" id="PTHR11697">
    <property type="entry name" value="GENERAL TRANSCRIPTION FACTOR 2-RELATED ZINC FINGER PROTEIN"/>
    <property type="match status" value="1"/>
</dbReference>
<dbReference type="InterPro" id="IPR025398">
    <property type="entry name" value="DUF4371"/>
</dbReference>
<dbReference type="SMART" id="SM00597">
    <property type="entry name" value="ZnF_TTF"/>
    <property type="match status" value="1"/>
</dbReference>
<reference evidence="3" key="1">
    <citation type="submission" date="2023-03" db="EMBL/GenBank/DDBJ databases">
        <title>Chromosome-scale reference genome and RAD-based genetic map of yellow starthistle (Centaurea solstitialis) reveal putative structural variation and QTLs associated with invader traits.</title>
        <authorList>
            <person name="Reatini B."/>
            <person name="Cang F.A."/>
            <person name="Jiang Q."/>
            <person name="Mckibben M.T.W."/>
            <person name="Barker M.S."/>
            <person name="Rieseberg L.H."/>
            <person name="Dlugosch K.M."/>
        </authorList>
    </citation>
    <scope>NUCLEOTIDE SEQUENCE</scope>
    <source>
        <strain evidence="3">CAN-66</strain>
        <tissue evidence="3">Leaf</tissue>
    </source>
</reference>
<dbReference type="PANTHER" id="PTHR11697:SF230">
    <property type="entry name" value="ZINC FINGER, MYM DOMAIN CONTAINING 1"/>
    <property type="match status" value="1"/>
</dbReference>
<dbReference type="EMBL" id="JARYMX010000008">
    <property type="protein sequence ID" value="KAJ9539044.1"/>
    <property type="molecule type" value="Genomic_DNA"/>
</dbReference>
<evidence type="ECO:0000313" key="4">
    <source>
        <dbReference type="Proteomes" id="UP001172457"/>
    </source>
</evidence>
<gene>
    <name evidence="3" type="ORF">OSB04_031777</name>
</gene>
<dbReference type="InterPro" id="IPR008906">
    <property type="entry name" value="HATC_C_dom"/>
</dbReference>
<accession>A0AA38W6C3</accession>
<name>A0AA38W6C3_9ASTR</name>
<organism evidence="3 4">
    <name type="scientific">Centaurea solstitialis</name>
    <name type="common">yellow star-thistle</name>
    <dbReference type="NCBI Taxonomy" id="347529"/>
    <lineage>
        <taxon>Eukaryota</taxon>
        <taxon>Viridiplantae</taxon>
        <taxon>Streptophyta</taxon>
        <taxon>Embryophyta</taxon>
        <taxon>Tracheophyta</taxon>
        <taxon>Spermatophyta</taxon>
        <taxon>Magnoliopsida</taxon>
        <taxon>eudicotyledons</taxon>
        <taxon>Gunneridae</taxon>
        <taxon>Pentapetalae</taxon>
        <taxon>asterids</taxon>
        <taxon>campanulids</taxon>
        <taxon>Asterales</taxon>
        <taxon>Asteraceae</taxon>
        <taxon>Carduoideae</taxon>
        <taxon>Cardueae</taxon>
        <taxon>Centaureinae</taxon>
        <taxon>Centaurea</taxon>
    </lineage>
</organism>
<feature type="region of interest" description="Disordered" evidence="1">
    <location>
        <begin position="1"/>
        <end position="23"/>
    </location>
</feature>
<dbReference type="GO" id="GO:0046983">
    <property type="term" value="F:protein dimerization activity"/>
    <property type="evidence" value="ECO:0007669"/>
    <property type="project" value="InterPro"/>
</dbReference>
<dbReference type="SUPFAM" id="SSF53098">
    <property type="entry name" value="Ribonuclease H-like"/>
    <property type="match status" value="1"/>
</dbReference>
<keyword evidence="4" id="KW-1185">Reference proteome</keyword>
<protein>
    <recommendedName>
        <fullName evidence="2">TTF-type domain-containing protein</fullName>
    </recommendedName>
</protein>
<dbReference type="Pfam" id="PF05699">
    <property type="entry name" value="Dimer_Tnp_hAT"/>
    <property type="match status" value="1"/>
</dbReference>
<comment type="caution">
    <text evidence="3">The sequence shown here is derived from an EMBL/GenBank/DDBJ whole genome shotgun (WGS) entry which is preliminary data.</text>
</comment>
<dbReference type="InterPro" id="IPR012337">
    <property type="entry name" value="RNaseH-like_sf"/>
</dbReference>
<dbReference type="Proteomes" id="UP001172457">
    <property type="component" value="Chromosome 8"/>
</dbReference>